<evidence type="ECO:0000256" key="1">
    <source>
        <dbReference type="ARBA" id="ARBA00000312"/>
    </source>
</evidence>
<feature type="active site" description="GMP-histidine intermediate" evidence="18">
    <location>
        <position position="49"/>
    </location>
</feature>
<organism evidence="20 21">
    <name type="scientific">Aneurinibacillus thermoaerophilus</name>
    <dbReference type="NCBI Taxonomy" id="143495"/>
    <lineage>
        <taxon>Bacteria</taxon>
        <taxon>Bacillati</taxon>
        <taxon>Bacillota</taxon>
        <taxon>Bacilli</taxon>
        <taxon>Bacillales</taxon>
        <taxon>Paenibacillaceae</taxon>
        <taxon>Aneurinibacillus group</taxon>
        <taxon>Aneurinibacillus</taxon>
    </lineage>
</organism>
<gene>
    <name evidence="20" type="ORF">SAMN04489735_102653</name>
</gene>
<dbReference type="InterPro" id="IPR003203">
    <property type="entry name" value="CobU/CobP"/>
</dbReference>
<evidence type="ECO:0000256" key="11">
    <source>
        <dbReference type="ARBA" id="ARBA00022679"/>
    </source>
</evidence>
<evidence type="ECO:0000256" key="15">
    <source>
        <dbReference type="ARBA" id="ARBA00023134"/>
    </source>
</evidence>
<dbReference type="GO" id="GO:0005525">
    <property type="term" value="F:GTP binding"/>
    <property type="evidence" value="ECO:0007669"/>
    <property type="project" value="UniProtKB-KW"/>
</dbReference>
<protein>
    <recommendedName>
        <fullName evidence="16">Adenosylcobinamide kinase</fullName>
        <ecNumber evidence="8">2.7.1.156</ecNumber>
        <ecNumber evidence="9">2.7.7.62</ecNumber>
    </recommendedName>
    <alternativeName>
        <fullName evidence="17">Adenosylcobinamide-phosphate guanylyltransferase</fullName>
    </alternativeName>
</protein>
<feature type="binding site" evidence="19">
    <location>
        <begin position="33"/>
        <end position="35"/>
    </location>
    <ligand>
        <name>GTP</name>
        <dbReference type="ChEBI" id="CHEBI:37565"/>
    </ligand>
</feature>
<feature type="binding site" evidence="19">
    <location>
        <begin position="8"/>
        <end position="15"/>
    </location>
    <ligand>
        <name>GTP</name>
        <dbReference type="ChEBI" id="CHEBI:37565"/>
    </ligand>
</feature>
<proteinExistence type="inferred from homology"/>
<name>A0A1G8CMQ6_ANETH</name>
<sequence length="182" mass="20212">MSIVFVTGGVRSGKSAFAEQLAKEKDVSVLYVATGVATDKEMEQRIALHRERRPASWEVAEHPYDADAFVSEYSGYEVVLFDCVSTWLSNLLLTFPEGRWRDGAATEEIKGKIERWLSGVRQYQGTMIVVSSEAGLGGVAMSRLGRWFQDMLGWANQRIAAEADEVYAVISGIPCKIKGERI</sequence>
<keyword evidence="20" id="KW-0548">Nucleotidyltransferase</keyword>
<dbReference type="SUPFAM" id="SSF52540">
    <property type="entry name" value="P-loop containing nucleoside triphosphate hydrolases"/>
    <property type="match status" value="1"/>
</dbReference>
<keyword evidence="10" id="KW-0169">Cobalamin biosynthesis</keyword>
<evidence type="ECO:0000256" key="19">
    <source>
        <dbReference type="PIRSR" id="PIRSR006135-2"/>
    </source>
</evidence>
<dbReference type="EC" id="2.7.7.62" evidence="9"/>
<dbReference type="AlphaFoldDB" id="A0A1G8CMQ6"/>
<dbReference type="OrthoDB" id="9799422at2"/>
<evidence type="ECO:0000256" key="12">
    <source>
        <dbReference type="ARBA" id="ARBA00022741"/>
    </source>
</evidence>
<feature type="binding site" evidence="19">
    <location>
        <position position="61"/>
    </location>
    <ligand>
        <name>GTP</name>
        <dbReference type="ChEBI" id="CHEBI:37565"/>
    </ligand>
</feature>
<dbReference type="PANTHER" id="PTHR34848">
    <property type="match status" value="1"/>
</dbReference>
<keyword evidence="14" id="KW-0067">ATP-binding</keyword>
<keyword evidence="12 19" id="KW-0547">Nucleotide-binding</keyword>
<evidence type="ECO:0000313" key="20">
    <source>
        <dbReference type="EMBL" id="SDH46573.1"/>
    </source>
</evidence>
<evidence type="ECO:0000313" key="21">
    <source>
        <dbReference type="Proteomes" id="UP000198956"/>
    </source>
</evidence>
<evidence type="ECO:0000256" key="2">
    <source>
        <dbReference type="ARBA" id="ARBA00000711"/>
    </source>
</evidence>
<comment type="function">
    <text evidence="4">Catalyzes ATP-dependent phosphorylation of adenosylcobinamide and addition of GMP to adenosylcobinamide phosphate.</text>
</comment>
<dbReference type="EMBL" id="FNDE01000026">
    <property type="protein sequence ID" value="SDH46573.1"/>
    <property type="molecule type" value="Genomic_DNA"/>
</dbReference>
<dbReference type="EC" id="2.7.1.156" evidence="8"/>
<feature type="binding site" evidence="19">
    <location>
        <position position="82"/>
    </location>
    <ligand>
        <name>GTP</name>
        <dbReference type="ChEBI" id="CHEBI:37565"/>
    </ligand>
</feature>
<keyword evidence="11 20" id="KW-0808">Transferase</keyword>
<dbReference type="GO" id="GO:0005524">
    <property type="term" value="F:ATP binding"/>
    <property type="evidence" value="ECO:0007669"/>
    <property type="project" value="UniProtKB-KW"/>
</dbReference>
<dbReference type="Gene3D" id="3.40.50.300">
    <property type="entry name" value="P-loop containing nucleotide triphosphate hydrolases"/>
    <property type="match status" value="1"/>
</dbReference>
<evidence type="ECO:0000256" key="18">
    <source>
        <dbReference type="PIRSR" id="PIRSR006135-1"/>
    </source>
</evidence>
<keyword evidence="13 20" id="KW-0418">Kinase</keyword>
<dbReference type="Proteomes" id="UP000198956">
    <property type="component" value="Unassembled WGS sequence"/>
</dbReference>
<dbReference type="NCBIfam" id="NF004469">
    <property type="entry name" value="PRK05800.1"/>
    <property type="match status" value="1"/>
</dbReference>
<evidence type="ECO:0000256" key="5">
    <source>
        <dbReference type="ARBA" id="ARBA00004692"/>
    </source>
</evidence>
<evidence type="ECO:0000256" key="7">
    <source>
        <dbReference type="ARBA" id="ARBA00007490"/>
    </source>
</evidence>
<reference evidence="20 21" key="1">
    <citation type="submission" date="2016-10" db="EMBL/GenBank/DDBJ databases">
        <authorList>
            <person name="de Groot N.N."/>
        </authorList>
    </citation>
    <scope>NUCLEOTIDE SEQUENCE [LARGE SCALE GENOMIC DNA]</scope>
    <source>
        <strain evidence="20 21">L 420-91</strain>
    </source>
</reference>
<dbReference type="InterPro" id="IPR027417">
    <property type="entry name" value="P-loop_NTPase"/>
</dbReference>
<comment type="pathway">
    <text evidence="5">Cofactor biosynthesis; adenosylcobalamin biosynthesis; adenosylcobalamin from cob(II)yrinate a,c-diamide: step 6/7.</text>
</comment>
<comment type="catalytic activity">
    <reaction evidence="1">
        <text>adenosylcob(III)inamide + ATP = adenosylcob(III)inamide phosphate + ADP + H(+)</text>
        <dbReference type="Rhea" id="RHEA:15769"/>
        <dbReference type="ChEBI" id="CHEBI:2480"/>
        <dbReference type="ChEBI" id="CHEBI:15378"/>
        <dbReference type="ChEBI" id="CHEBI:30616"/>
        <dbReference type="ChEBI" id="CHEBI:58502"/>
        <dbReference type="ChEBI" id="CHEBI:456216"/>
        <dbReference type="EC" id="2.7.1.156"/>
    </reaction>
</comment>
<evidence type="ECO:0000256" key="10">
    <source>
        <dbReference type="ARBA" id="ARBA00022573"/>
    </source>
</evidence>
<dbReference type="GO" id="GO:0008820">
    <property type="term" value="F:cobinamide phosphate guanylyltransferase activity"/>
    <property type="evidence" value="ECO:0007669"/>
    <property type="project" value="UniProtKB-EC"/>
</dbReference>
<evidence type="ECO:0000256" key="4">
    <source>
        <dbReference type="ARBA" id="ARBA00003889"/>
    </source>
</evidence>
<evidence type="ECO:0000256" key="14">
    <source>
        <dbReference type="ARBA" id="ARBA00022840"/>
    </source>
</evidence>
<evidence type="ECO:0000256" key="13">
    <source>
        <dbReference type="ARBA" id="ARBA00022777"/>
    </source>
</evidence>
<evidence type="ECO:0000256" key="6">
    <source>
        <dbReference type="ARBA" id="ARBA00005159"/>
    </source>
</evidence>
<dbReference type="UniPathway" id="UPA00148">
    <property type="reaction ID" value="UER00236"/>
</dbReference>
<evidence type="ECO:0000256" key="3">
    <source>
        <dbReference type="ARBA" id="ARBA00001522"/>
    </source>
</evidence>
<comment type="catalytic activity">
    <reaction evidence="2">
        <text>adenosylcob(III)inamide phosphate + GTP + H(+) = adenosylcob(III)inamide-GDP + diphosphate</text>
        <dbReference type="Rhea" id="RHEA:22712"/>
        <dbReference type="ChEBI" id="CHEBI:15378"/>
        <dbReference type="ChEBI" id="CHEBI:33019"/>
        <dbReference type="ChEBI" id="CHEBI:37565"/>
        <dbReference type="ChEBI" id="CHEBI:58502"/>
        <dbReference type="ChEBI" id="CHEBI:60487"/>
        <dbReference type="EC" id="2.7.7.62"/>
    </reaction>
</comment>
<evidence type="ECO:0000256" key="17">
    <source>
        <dbReference type="ARBA" id="ARBA00030571"/>
    </source>
</evidence>
<dbReference type="PANTHER" id="PTHR34848:SF1">
    <property type="entry name" value="BIFUNCTIONAL ADENOSYLCOBALAMIN BIOSYNTHESIS PROTEIN COBU"/>
    <property type="match status" value="1"/>
</dbReference>
<dbReference type="CDD" id="cd00544">
    <property type="entry name" value="CobU"/>
    <property type="match status" value="1"/>
</dbReference>
<comment type="pathway">
    <text evidence="6">Cofactor biosynthesis; adenosylcobalamin biosynthesis; adenosylcobalamin from cob(II)yrinate a,c-diamide: step 5/7.</text>
</comment>
<accession>A0A1G8CMQ6</accession>
<comment type="similarity">
    <text evidence="7">Belongs to the CobU/CobP family.</text>
</comment>
<evidence type="ECO:0000256" key="16">
    <source>
        <dbReference type="ARBA" id="ARBA00029570"/>
    </source>
</evidence>
<dbReference type="RefSeq" id="WP_057897670.1">
    <property type="nucleotide sequence ID" value="NZ_FNDE01000026.1"/>
</dbReference>
<comment type="catalytic activity">
    <reaction evidence="3">
        <text>adenosylcob(III)inamide + GTP = adenosylcob(III)inamide phosphate + GDP + H(+)</text>
        <dbReference type="Rhea" id="RHEA:15765"/>
        <dbReference type="ChEBI" id="CHEBI:2480"/>
        <dbReference type="ChEBI" id="CHEBI:15378"/>
        <dbReference type="ChEBI" id="CHEBI:37565"/>
        <dbReference type="ChEBI" id="CHEBI:58189"/>
        <dbReference type="ChEBI" id="CHEBI:58502"/>
        <dbReference type="EC" id="2.7.1.156"/>
    </reaction>
</comment>
<dbReference type="GO" id="GO:0043752">
    <property type="term" value="F:adenosylcobinamide kinase activity"/>
    <property type="evidence" value="ECO:0007669"/>
    <property type="project" value="UniProtKB-EC"/>
</dbReference>
<evidence type="ECO:0000256" key="9">
    <source>
        <dbReference type="ARBA" id="ARBA00012523"/>
    </source>
</evidence>
<evidence type="ECO:0000256" key="8">
    <source>
        <dbReference type="ARBA" id="ARBA00012016"/>
    </source>
</evidence>
<dbReference type="GO" id="GO:0009236">
    <property type="term" value="P:cobalamin biosynthetic process"/>
    <property type="evidence" value="ECO:0007669"/>
    <property type="project" value="UniProtKB-UniPathway"/>
</dbReference>
<feature type="binding site" evidence="19">
    <location>
        <begin position="50"/>
        <end position="53"/>
    </location>
    <ligand>
        <name>GTP</name>
        <dbReference type="ChEBI" id="CHEBI:37565"/>
    </ligand>
</feature>
<dbReference type="PIRSF" id="PIRSF006135">
    <property type="entry name" value="CobU"/>
    <property type="match status" value="1"/>
</dbReference>
<keyword evidence="15 19" id="KW-0342">GTP-binding</keyword>
<dbReference type="Pfam" id="PF02283">
    <property type="entry name" value="CobU"/>
    <property type="match status" value="1"/>
</dbReference>